<proteinExistence type="predicted"/>
<evidence type="ECO:0000313" key="2">
    <source>
        <dbReference type="EMBL" id="PWZ20885.1"/>
    </source>
</evidence>
<organism evidence="2">
    <name type="scientific">Zea mays</name>
    <name type="common">Maize</name>
    <dbReference type="NCBI Taxonomy" id="4577"/>
    <lineage>
        <taxon>Eukaryota</taxon>
        <taxon>Viridiplantae</taxon>
        <taxon>Streptophyta</taxon>
        <taxon>Embryophyta</taxon>
        <taxon>Tracheophyta</taxon>
        <taxon>Spermatophyta</taxon>
        <taxon>Magnoliopsida</taxon>
        <taxon>Liliopsida</taxon>
        <taxon>Poales</taxon>
        <taxon>Poaceae</taxon>
        <taxon>PACMAD clade</taxon>
        <taxon>Panicoideae</taxon>
        <taxon>Andropogonodae</taxon>
        <taxon>Andropogoneae</taxon>
        <taxon>Tripsacinae</taxon>
        <taxon>Zea</taxon>
    </lineage>
</organism>
<dbReference type="AlphaFoldDB" id="A0A3L6EJ82"/>
<name>A0A3L6EJ82_MAIZE</name>
<dbReference type="EMBL" id="NCVQ01000006">
    <property type="protein sequence ID" value="PWZ20885.1"/>
    <property type="molecule type" value="Genomic_DNA"/>
</dbReference>
<dbReference type="Proteomes" id="UP000251960">
    <property type="component" value="Chromosome 5"/>
</dbReference>
<evidence type="ECO:0000256" key="1">
    <source>
        <dbReference type="SAM" id="Phobius"/>
    </source>
</evidence>
<accession>A0A3L6EJ82</accession>
<comment type="caution">
    <text evidence="2">The sequence shown here is derived from an EMBL/GenBank/DDBJ whole genome shotgun (WGS) entry which is preliminary data.</text>
</comment>
<reference evidence="2" key="1">
    <citation type="journal article" date="2018" name="Nat. Genet.">
        <title>Extensive intraspecific gene order and gene structural variations between Mo17 and other maize genomes.</title>
        <authorList>
            <person name="Sun S."/>
            <person name="Zhou Y."/>
            <person name="Chen J."/>
            <person name="Shi J."/>
            <person name="Zhao H."/>
            <person name="Zhao H."/>
            <person name="Song W."/>
            <person name="Zhang M."/>
            <person name="Cui Y."/>
            <person name="Dong X."/>
            <person name="Liu H."/>
            <person name="Ma X."/>
            <person name="Jiao Y."/>
            <person name="Wang B."/>
            <person name="Wei X."/>
            <person name="Stein J.C."/>
            <person name="Glaubitz J.C."/>
            <person name="Lu F."/>
            <person name="Yu G."/>
            <person name="Liang C."/>
            <person name="Fengler K."/>
            <person name="Li B."/>
            <person name="Rafalski A."/>
            <person name="Schnable P.S."/>
            <person name="Ware D.H."/>
            <person name="Buckler E.S."/>
            <person name="Lai J."/>
        </authorList>
    </citation>
    <scope>NUCLEOTIDE SEQUENCE [LARGE SCALE GENOMIC DNA]</scope>
    <source>
        <tissue evidence="2">Seedling</tissue>
    </source>
</reference>
<gene>
    <name evidence="2" type="ORF">Zm00014a_008428</name>
</gene>
<keyword evidence="1" id="KW-0812">Transmembrane</keyword>
<protein>
    <submittedName>
        <fullName evidence="2">Uncharacterized protein</fullName>
    </submittedName>
</protein>
<keyword evidence="1" id="KW-0472">Membrane</keyword>
<feature type="transmembrane region" description="Helical" evidence="1">
    <location>
        <begin position="22"/>
        <end position="41"/>
    </location>
</feature>
<sequence>MRLLFSPSKYGPNDNAIISTRFLHHIVFLLLPMLAGLFSGVSSTTVRR</sequence>
<keyword evidence="1" id="KW-1133">Transmembrane helix</keyword>